<evidence type="ECO:0000256" key="2">
    <source>
        <dbReference type="ARBA" id="ARBA00022473"/>
    </source>
</evidence>
<dbReference type="PANTHER" id="PTHR22655">
    <property type="entry name" value="ATP-DEPENDENT RNA HELICASE TDRD12-RELATED"/>
    <property type="match status" value="1"/>
</dbReference>
<organism evidence="17 18">
    <name type="scientific">Phaedon cochleariae</name>
    <name type="common">Mustard beetle</name>
    <dbReference type="NCBI Taxonomy" id="80249"/>
    <lineage>
        <taxon>Eukaryota</taxon>
        <taxon>Metazoa</taxon>
        <taxon>Ecdysozoa</taxon>
        <taxon>Arthropoda</taxon>
        <taxon>Hexapoda</taxon>
        <taxon>Insecta</taxon>
        <taxon>Pterygota</taxon>
        <taxon>Neoptera</taxon>
        <taxon>Endopterygota</taxon>
        <taxon>Coleoptera</taxon>
        <taxon>Polyphaga</taxon>
        <taxon>Cucujiformia</taxon>
        <taxon>Chrysomeloidea</taxon>
        <taxon>Chrysomelidae</taxon>
        <taxon>Chrysomelinae</taxon>
        <taxon>Chrysomelini</taxon>
        <taxon>Phaedon</taxon>
    </lineage>
</organism>
<evidence type="ECO:0000256" key="3">
    <source>
        <dbReference type="ARBA" id="ARBA00022737"/>
    </source>
</evidence>
<keyword evidence="9" id="KW-0744">Spermatogenesis</keyword>
<evidence type="ECO:0000256" key="9">
    <source>
        <dbReference type="ARBA" id="ARBA00022871"/>
    </source>
</evidence>
<evidence type="ECO:0000256" key="12">
    <source>
        <dbReference type="ARBA" id="ARBA00047984"/>
    </source>
</evidence>
<feature type="domain" description="DEAD/DEAH-box helicase" evidence="15">
    <location>
        <begin position="427"/>
        <end position="591"/>
    </location>
</feature>
<evidence type="ECO:0000313" key="18">
    <source>
        <dbReference type="Proteomes" id="UP001153737"/>
    </source>
</evidence>
<feature type="compositionally biased region" description="Polar residues" evidence="14">
    <location>
        <begin position="82"/>
        <end position="98"/>
    </location>
</feature>
<dbReference type="EMBL" id="OU896714">
    <property type="protein sequence ID" value="CAG9824917.1"/>
    <property type="molecule type" value="Genomic_DNA"/>
</dbReference>
<evidence type="ECO:0000256" key="5">
    <source>
        <dbReference type="ARBA" id="ARBA00022782"/>
    </source>
</evidence>
<dbReference type="GO" id="GO:0003724">
    <property type="term" value="F:RNA helicase activity"/>
    <property type="evidence" value="ECO:0007669"/>
    <property type="project" value="UniProtKB-EC"/>
</dbReference>
<evidence type="ECO:0000259" key="16">
    <source>
        <dbReference type="Pfam" id="PF00567"/>
    </source>
</evidence>
<feature type="coiled-coil region" evidence="13">
    <location>
        <begin position="4"/>
        <end position="31"/>
    </location>
</feature>
<keyword evidence="2" id="KW-0217">Developmental protein</keyword>
<dbReference type="GO" id="GO:0051321">
    <property type="term" value="P:meiotic cell cycle"/>
    <property type="evidence" value="ECO:0007669"/>
    <property type="project" value="UniProtKB-KW"/>
</dbReference>
<dbReference type="InterPro" id="IPR011545">
    <property type="entry name" value="DEAD/DEAH_box_helicase_dom"/>
</dbReference>
<dbReference type="SUPFAM" id="SSF52540">
    <property type="entry name" value="P-loop containing nucleoside triphosphate hydrolases"/>
    <property type="match status" value="2"/>
</dbReference>
<dbReference type="Proteomes" id="UP001153737">
    <property type="component" value="Chromosome 8"/>
</dbReference>
<gene>
    <name evidence="17" type="ORF">PHAECO_LOCUS12005</name>
</gene>
<feature type="region of interest" description="Disordered" evidence="14">
    <location>
        <begin position="82"/>
        <end position="104"/>
    </location>
</feature>
<evidence type="ECO:0000256" key="1">
    <source>
        <dbReference type="ARBA" id="ARBA00012552"/>
    </source>
</evidence>
<dbReference type="Gene3D" id="3.40.50.300">
    <property type="entry name" value="P-loop containing nucleotide triphosphate hydrolases"/>
    <property type="match status" value="2"/>
</dbReference>
<evidence type="ECO:0000259" key="15">
    <source>
        <dbReference type="Pfam" id="PF00270"/>
    </source>
</evidence>
<evidence type="ECO:0000256" key="4">
    <source>
        <dbReference type="ARBA" id="ARBA00022741"/>
    </source>
</evidence>
<keyword evidence="5" id="KW-0221">Differentiation</keyword>
<reference evidence="17" key="2">
    <citation type="submission" date="2022-10" db="EMBL/GenBank/DDBJ databases">
        <authorList>
            <consortium name="ENA_rothamsted_submissions"/>
            <consortium name="culmorum"/>
            <person name="King R."/>
        </authorList>
    </citation>
    <scope>NUCLEOTIDE SEQUENCE</scope>
</reference>
<feature type="compositionally biased region" description="Polar residues" evidence="14">
    <location>
        <begin position="233"/>
        <end position="261"/>
    </location>
</feature>
<dbReference type="EC" id="3.6.4.13" evidence="1"/>
<evidence type="ECO:0000256" key="7">
    <source>
        <dbReference type="ARBA" id="ARBA00022806"/>
    </source>
</evidence>
<dbReference type="GO" id="GO:0005524">
    <property type="term" value="F:ATP binding"/>
    <property type="evidence" value="ECO:0007669"/>
    <property type="project" value="UniProtKB-KW"/>
</dbReference>
<feature type="compositionally biased region" description="Polar residues" evidence="14">
    <location>
        <begin position="296"/>
        <end position="311"/>
    </location>
</feature>
<keyword evidence="7" id="KW-0347">Helicase</keyword>
<proteinExistence type="predicted"/>
<protein>
    <recommendedName>
        <fullName evidence="1">RNA helicase</fullName>
        <ecNumber evidence="1">3.6.4.13</ecNumber>
    </recommendedName>
</protein>
<keyword evidence="4" id="KW-0547">Nucleotide-binding</keyword>
<sequence length="1121" mass="127862">MDVLKIDENVFEEIKESLDDYKERNVMLIAQICTNNKHLETLLADASFDPVEACTRLKLKYCHEFEEDNKLLMSEDEFSGISSKTRSKANGSGTSVESDSPKTLDDCLSRRKQLLQKFISERRSLNKSDQDSLLSDSVDAKESESVDVATMRNESKTAETPKSKIKRLLEAIKTEKEKKLETETDNTTSKRKIVFYPAGGERTCFQRSVKRNKQVHKGYPVQSVSSDDVSLNTINHETPVTPKSESFQPKITSSASKCSTTDDTDFLSDGNFQSEPQAELSEKHTDMETEGDDTMSTESSLGNTSTTNNDRVSTLKIKPHCSCKQCEHWTKEENVWEDGPSILKKVSKIVPISRQLLFKEGEGDEGDNNVISLDFDSMTKIEKRAVPKLLVHSGSIPTPVRILSKLPFHREVHRSLEQLDYKVAKLIQAYAWPALFRNQNLCMVHGPKTGKTLAYLPVMCTFVLEKVDRYESLLNVGGGPIVIILCADSKKCEDVYDLAKVLTRRNWTKIQLITYPIGHINSNHVDIVITTPPILLEMLKTKTLNFKRLCHLILEDGDEILNRHHEETRKFFDLTQSMLSNRVFSKSVQLIVCSEHWNKKLSTLLRSLEQVPMVCIGNYLEAALYGKMEFSMKFSNSACKESELRVLLKDTYRIHKSVIVCNESEIEDVETILRLKGIDSTVVSDSMSLEEVSLREDMWALAKGGCYTVLVCTDFLLNTMLTVTKANKLIHYSLPSSWTKFVQRFRCLLENCKSPLDNNEVKIVSQSIVLIDETSESQMHKFFSYIYSTELKNQLPEKLQRYAESLVNIEEEEKHELALPLCDKLKLFGKCQDCRCRKRHTPRPTLDLLEHLPKSGTIKFKITFLQDVTLFSIKLLQHIDNHNKIDEFDEMTNCSEDLTSCLRISKKKLRNPVEGHIYAYYDCEENGSYHRAELLRVVDNTTVKVKLIDNGTVLETLGTRLYRLPSEFKESNKPRAVIDAYLANYIPPFQDQFFCARSFHHLQSMLDKMDYQNVIFTGDVHLQLGNTLWLKNVCQQVELSDMVVPGCQISREVARKSLVTYSNDQLYNLYKLCADAGIALPSYDKKPTRGSKSRGEKVVWQWAHLDVEGVNEVTFSAAVSP</sequence>
<dbReference type="OrthoDB" id="249932at2759"/>
<evidence type="ECO:0000256" key="13">
    <source>
        <dbReference type="SAM" id="Coils"/>
    </source>
</evidence>
<dbReference type="InterPro" id="IPR027417">
    <property type="entry name" value="P-loop_NTPase"/>
</dbReference>
<keyword evidence="3" id="KW-0677">Repeat</keyword>
<dbReference type="GO" id="GO:0003676">
    <property type="term" value="F:nucleic acid binding"/>
    <property type="evidence" value="ECO:0007669"/>
    <property type="project" value="InterPro"/>
</dbReference>
<keyword evidence="18" id="KW-1185">Reference proteome</keyword>
<dbReference type="Pfam" id="PF00270">
    <property type="entry name" value="DEAD"/>
    <property type="match status" value="1"/>
</dbReference>
<dbReference type="GO" id="GO:0042078">
    <property type="term" value="P:germ-line stem cell division"/>
    <property type="evidence" value="ECO:0007669"/>
    <property type="project" value="TreeGrafter"/>
</dbReference>
<dbReference type="InterPro" id="IPR002999">
    <property type="entry name" value="Tudor"/>
</dbReference>
<keyword evidence="6" id="KW-0378">Hydrolase</keyword>
<dbReference type="GO" id="GO:0031047">
    <property type="term" value="P:regulatory ncRNA-mediated gene silencing"/>
    <property type="evidence" value="ECO:0007669"/>
    <property type="project" value="UniProtKB-KW"/>
</dbReference>
<keyword evidence="10" id="KW-0943">RNA-mediated gene silencing</keyword>
<feature type="region of interest" description="Disordered" evidence="14">
    <location>
        <begin position="233"/>
        <end position="311"/>
    </location>
</feature>
<name>A0A9N9SMB5_PHACE</name>
<reference evidence="17" key="1">
    <citation type="submission" date="2022-01" db="EMBL/GenBank/DDBJ databases">
        <authorList>
            <person name="King R."/>
        </authorList>
    </citation>
    <scope>NUCLEOTIDE SEQUENCE</scope>
</reference>
<evidence type="ECO:0000256" key="14">
    <source>
        <dbReference type="SAM" id="MobiDB-lite"/>
    </source>
</evidence>
<feature type="non-terminal residue" evidence="17">
    <location>
        <position position="1121"/>
    </location>
</feature>
<evidence type="ECO:0000313" key="17">
    <source>
        <dbReference type="EMBL" id="CAG9824917.1"/>
    </source>
</evidence>
<dbReference type="Gene3D" id="2.30.30.140">
    <property type="match status" value="1"/>
</dbReference>
<dbReference type="Pfam" id="PF00567">
    <property type="entry name" value="TUDOR"/>
    <property type="match status" value="1"/>
</dbReference>
<comment type="catalytic activity">
    <reaction evidence="12">
        <text>ATP + H2O = ADP + phosphate + H(+)</text>
        <dbReference type="Rhea" id="RHEA:13065"/>
        <dbReference type="ChEBI" id="CHEBI:15377"/>
        <dbReference type="ChEBI" id="CHEBI:15378"/>
        <dbReference type="ChEBI" id="CHEBI:30616"/>
        <dbReference type="ChEBI" id="CHEBI:43474"/>
        <dbReference type="ChEBI" id="CHEBI:456216"/>
        <dbReference type="EC" id="3.6.4.13"/>
    </reaction>
</comment>
<dbReference type="AlphaFoldDB" id="A0A9N9SMB5"/>
<dbReference type="GO" id="GO:0016787">
    <property type="term" value="F:hydrolase activity"/>
    <property type="evidence" value="ECO:0007669"/>
    <property type="project" value="UniProtKB-KW"/>
</dbReference>
<evidence type="ECO:0000256" key="10">
    <source>
        <dbReference type="ARBA" id="ARBA00023158"/>
    </source>
</evidence>
<keyword evidence="13" id="KW-0175">Coiled coil</keyword>
<dbReference type="SUPFAM" id="SSF63748">
    <property type="entry name" value="Tudor/PWWP/MBT"/>
    <property type="match status" value="1"/>
</dbReference>
<keyword evidence="11" id="KW-0469">Meiosis</keyword>
<evidence type="ECO:0000256" key="6">
    <source>
        <dbReference type="ARBA" id="ARBA00022801"/>
    </source>
</evidence>
<dbReference type="PANTHER" id="PTHR22655:SF2">
    <property type="entry name" value="ATP-DEPENDENT RNA HELICASE TDRD12-RELATED"/>
    <property type="match status" value="1"/>
</dbReference>
<accession>A0A9N9SMB5</accession>
<keyword evidence="8" id="KW-0067">ATP-binding</keyword>
<evidence type="ECO:0000256" key="11">
    <source>
        <dbReference type="ARBA" id="ARBA00023254"/>
    </source>
</evidence>
<feature type="domain" description="Tudor" evidence="16">
    <location>
        <begin position="884"/>
        <end position="970"/>
    </location>
</feature>
<evidence type="ECO:0000256" key="8">
    <source>
        <dbReference type="ARBA" id="ARBA00022840"/>
    </source>
</evidence>
<dbReference type="GO" id="GO:0007283">
    <property type="term" value="P:spermatogenesis"/>
    <property type="evidence" value="ECO:0007669"/>
    <property type="project" value="UniProtKB-KW"/>
</dbReference>
<feature type="region of interest" description="Disordered" evidence="14">
    <location>
        <begin position="129"/>
        <end position="161"/>
    </location>
</feature>